<dbReference type="GO" id="GO:0016740">
    <property type="term" value="F:transferase activity"/>
    <property type="evidence" value="ECO:0007669"/>
    <property type="project" value="UniProtKB-KW"/>
</dbReference>
<keyword evidence="3" id="KW-1185">Reference proteome</keyword>
<dbReference type="PANTHER" id="PTHR48228:SF6">
    <property type="entry name" value="L-CARNITINE COA-TRANSFERASE"/>
    <property type="match status" value="1"/>
</dbReference>
<dbReference type="Proteomes" id="UP000295030">
    <property type="component" value="Unassembled WGS sequence"/>
</dbReference>
<dbReference type="InterPro" id="IPR023606">
    <property type="entry name" value="CoA-Trfase_III_dom_1_sf"/>
</dbReference>
<dbReference type="RefSeq" id="WP_131835499.1">
    <property type="nucleotide sequence ID" value="NZ_SMFY01000002.1"/>
</dbReference>
<accession>A0A4R1I4N0</accession>
<evidence type="ECO:0000256" key="1">
    <source>
        <dbReference type="ARBA" id="ARBA00022679"/>
    </source>
</evidence>
<proteinExistence type="predicted"/>
<dbReference type="AlphaFoldDB" id="A0A4R1I4N0"/>
<name>A0A4R1I4N0_ANCAQ</name>
<comment type="caution">
    <text evidence="2">The sequence shown here is derived from an EMBL/GenBank/DDBJ whole genome shotgun (WGS) entry which is preliminary data.</text>
</comment>
<dbReference type="Pfam" id="PF02515">
    <property type="entry name" value="CoA_transf_3"/>
    <property type="match status" value="1"/>
</dbReference>
<dbReference type="SUPFAM" id="SSF89796">
    <property type="entry name" value="CoA-transferase family III (CaiB/BaiF)"/>
    <property type="match status" value="1"/>
</dbReference>
<evidence type="ECO:0000313" key="2">
    <source>
        <dbReference type="EMBL" id="TCK28340.1"/>
    </source>
</evidence>
<protein>
    <submittedName>
        <fullName evidence="2">Crotonobetainyl-CoA:carnitine CoA-transferase CaiB-like acyl-CoA transferase</fullName>
    </submittedName>
</protein>
<organism evidence="2 3">
    <name type="scientific">Ancylobacter aquaticus</name>
    <dbReference type="NCBI Taxonomy" id="100"/>
    <lineage>
        <taxon>Bacteria</taxon>
        <taxon>Pseudomonadati</taxon>
        <taxon>Pseudomonadota</taxon>
        <taxon>Alphaproteobacteria</taxon>
        <taxon>Hyphomicrobiales</taxon>
        <taxon>Xanthobacteraceae</taxon>
        <taxon>Ancylobacter</taxon>
    </lineage>
</organism>
<dbReference type="EMBL" id="SMFY01000002">
    <property type="protein sequence ID" value="TCK28340.1"/>
    <property type="molecule type" value="Genomic_DNA"/>
</dbReference>
<evidence type="ECO:0000313" key="3">
    <source>
        <dbReference type="Proteomes" id="UP000295030"/>
    </source>
</evidence>
<dbReference type="InterPro" id="IPR044855">
    <property type="entry name" value="CoA-Trfase_III_dom3_sf"/>
</dbReference>
<dbReference type="InterPro" id="IPR003673">
    <property type="entry name" value="CoA-Trfase_fam_III"/>
</dbReference>
<dbReference type="OrthoDB" id="9806585at2"/>
<dbReference type="PANTHER" id="PTHR48228">
    <property type="entry name" value="SUCCINYL-COA--D-CITRAMALATE COA-TRANSFERASE"/>
    <property type="match status" value="1"/>
</dbReference>
<gene>
    <name evidence="2" type="ORF">EV667_2344</name>
</gene>
<dbReference type="Gene3D" id="3.40.50.10540">
    <property type="entry name" value="Crotonobetainyl-coa:carnitine coa-transferase, domain 1"/>
    <property type="match status" value="1"/>
</dbReference>
<sequence>MNELALEGIRIIDFSWVMAGPMTTKMLGAMGAEVIKIESSTRPEFSVRDGMFSVINNNKRSATLNITTPEGQELIRDLVRSSHVVVENFSSRVLSKYGLSYDTLREIKPDIIFVSASGMGRTGPEKDLLAYGSLLQGYSGRVGMIGEPNAALEAMGILPAWTDPITALWETTAILAAIRHWRRSGQGAYVDLSMLEATVALLPEALLHAALGRDVPEARSTTETGAAPSGCFRCAGDDAWLALSVRTDEEWRGLCRVMAEANLDSQPFAATAEERLAAKDEINNRVAAWLRTRDARAIEVALQAEGVPASRSRHMADIVADPHMRERAMFGEIDGKVQMATLPWLTEDGWRGAFAPTPAIGQDNDYVFGTLLGLSAERRAALAEAGTIR</sequence>
<dbReference type="InterPro" id="IPR050509">
    <property type="entry name" value="CoA-transferase_III"/>
</dbReference>
<keyword evidence="1 2" id="KW-0808">Transferase</keyword>
<dbReference type="Gene3D" id="3.30.1540.10">
    <property type="entry name" value="formyl-coa transferase, domain 3"/>
    <property type="match status" value="1"/>
</dbReference>
<reference evidence="2 3" key="1">
    <citation type="submission" date="2019-03" db="EMBL/GenBank/DDBJ databases">
        <title>Genomic Encyclopedia of Type Strains, Phase IV (KMG-IV): sequencing the most valuable type-strain genomes for metagenomic binning, comparative biology and taxonomic classification.</title>
        <authorList>
            <person name="Goeker M."/>
        </authorList>
    </citation>
    <scope>NUCLEOTIDE SEQUENCE [LARGE SCALE GENOMIC DNA]</scope>
    <source>
        <strain evidence="2 3">DSM 101</strain>
    </source>
</reference>